<reference evidence="2 3" key="1">
    <citation type="submission" date="2017-05" db="EMBL/GenBank/DDBJ databases">
        <title>Genome sequence of Candidatus Fukatsuia symbiotica and Candidatus Hamiltonella defensa from Acyrthosiphon pisum strain 5D.</title>
        <authorList>
            <person name="Patel V.A."/>
            <person name="Chevignon G."/>
            <person name="Russell J.A."/>
            <person name="Oliver K.M."/>
        </authorList>
    </citation>
    <scope>NUCLEOTIDE SEQUENCE [LARGE SCALE GENOMIC DNA]</scope>
    <source>
        <strain evidence="2 3">5D</strain>
    </source>
</reference>
<evidence type="ECO:0000256" key="1">
    <source>
        <dbReference type="SAM" id="MobiDB-lite"/>
    </source>
</evidence>
<keyword evidence="3" id="KW-1185">Reference proteome</keyword>
<gene>
    <name evidence="2" type="ORF">CCS41_03425</name>
</gene>
<name>A0A2U8I3P9_9GAMM</name>
<dbReference type="AlphaFoldDB" id="A0A2U8I3P9"/>
<proteinExistence type="predicted"/>
<sequence>MKIDALLSRMNIDPSFKNELGRVLDNKKEKFKKGENYTLSLKRIVGASNSASADLFKPHSFNKTNPNNQKKRKTDTLEQVNEKNELYTKQKKQKVEDTHAIKIYEGNSIYLKLEEINKWIKLAKECNGRCEMI</sequence>
<dbReference type="KEGG" id="fsm:CCS41_03425"/>
<evidence type="ECO:0000313" key="3">
    <source>
        <dbReference type="Proteomes" id="UP000261875"/>
    </source>
</evidence>
<feature type="region of interest" description="Disordered" evidence="1">
    <location>
        <begin position="55"/>
        <end position="77"/>
    </location>
</feature>
<protein>
    <submittedName>
        <fullName evidence="2">Uncharacterized protein</fullName>
    </submittedName>
</protein>
<organism evidence="2 3">
    <name type="scientific">Candidatus Fukatsuia symbiotica</name>
    <dbReference type="NCBI Taxonomy" id="1878942"/>
    <lineage>
        <taxon>Bacteria</taxon>
        <taxon>Pseudomonadati</taxon>
        <taxon>Pseudomonadota</taxon>
        <taxon>Gammaproteobacteria</taxon>
        <taxon>Enterobacterales</taxon>
        <taxon>Yersiniaceae</taxon>
        <taxon>Candidatus Fukatsuia</taxon>
    </lineage>
</organism>
<accession>A0A2U8I3P9</accession>
<dbReference type="EMBL" id="CP021659">
    <property type="protein sequence ID" value="AWK13743.1"/>
    <property type="molecule type" value="Genomic_DNA"/>
</dbReference>
<dbReference type="RefSeq" id="WP_119797225.1">
    <property type="nucleotide sequence ID" value="NZ_CP021659.1"/>
</dbReference>
<evidence type="ECO:0000313" key="2">
    <source>
        <dbReference type="EMBL" id="AWK13743.1"/>
    </source>
</evidence>
<dbReference type="Proteomes" id="UP000261875">
    <property type="component" value="Chromosome"/>
</dbReference>